<reference evidence="1 2" key="1">
    <citation type="submission" date="2014-12" db="EMBL/GenBank/DDBJ databases">
        <title>Comparative genome analysis of Bacillus coagulans HM-08, Clostridium butyricum HM-68, Bacillus subtilis HM-66 and Bacillus licheniformis BL-09.</title>
        <authorList>
            <person name="Zhang H."/>
        </authorList>
    </citation>
    <scope>NUCLEOTIDE SEQUENCE [LARGE SCALE GENOMIC DNA]</scope>
    <source>
        <strain evidence="1 2">HM-66</strain>
    </source>
</reference>
<accession>A0A0D1IU82</accession>
<dbReference type="Pfam" id="PF10076">
    <property type="entry name" value="Phage_Mu_Gp48"/>
    <property type="match status" value="1"/>
</dbReference>
<dbReference type="AlphaFoldDB" id="A0A0D1IU82"/>
<proteinExistence type="predicted"/>
<evidence type="ECO:0000313" key="2">
    <source>
        <dbReference type="Proteomes" id="UP000032247"/>
    </source>
</evidence>
<protein>
    <recommendedName>
        <fullName evidence="3">DUF2313 domain-containing protein</fullName>
    </recommendedName>
</protein>
<comment type="caution">
    <text evidence="1">The sequence shown here is derived from an EMBL/GenBank/DDBJ whole genome shotgun (WGS) entry which is preliminary data.</text>
</comment>
<sequence>MSKLDEMTSYLPPFLTKLKEMAELLKAEAPEFEKQNNSIFDLTDQLFVTTATWGLERWEKILNVMRESGDTDEIRRLRLISKMSNIPPATYRAIEHALNRFLKNPSAQVRLLPGEYRFKVDIDIDDMQHMSELIETLENMKPAHLAYTLRAALNEPLQIKDTVILNNRRYRKASELKVGYSVTLNNNEVVLV</sequence>
<dbReference type="PATRIC" id="fig|1423.173.peg.9"/>
<evidence type="ECO:0008006" key="3">
    <source>
        <dbReference type="Google" id="ProtNLM"/>
    </source>
</evidence>
<organism evidence="1 2">
    <name type="scientific">Bacillus subtilis</name>
    <dbReference type="NCBI Taxonomy" id="1423"/>
    <lineage>
        <taxon>Bacteria</taxon>
        <taxon>Bacillati</taxon>
        <taxon>Bacillota</taxon>
        <taxon>Bacilli</taxon>
        <taxon>Bacillales</taxon>
        <taxon>Bacillaceae</taxon>
        <taxon>Bacillus</taxon>
    </lineage>
</organism>
<name>A0A0D1IU82_BACIU</name>
<evidence type="ECO:0000313" key="1">
    <source>
        <dbReference type="EMBL" id="KIU12893.1"/>
    </source>
</evidence>
<dbReference type="EMBL" id="JXBC01000001">
    <property type="protein sequence ID" value="KIU12893.1"/>
    <property type="molecule type" value="Genomic_DNA"/>
</dbReference>
<gene>
    <name evidence="1" type="ORF">SC09_Contig17orf00007</name>
</gene>
<dbReference type="InterPro" id="IPR018755">
    <property type="entry name" value="Phage_Mu_Gp48"/>
</dbReference>
<dbReference type="RefSeq" id="WP_043856828.1">
    <property type="nucleotide sequence ID" value="NZ_CP035230.1"/>
</dbReference>
<dbReference type="Proteomes" id="UP000032247">
    <property type="component" value="Unassembled WGS sequence"/>
</dbReference>